<name>A0ABQ7TKP5_PHRPL</name>
<keyword evidence="3" id="KW-1185">Reference proteome</keyword>
<feature type="region of interest" description="Disordered" evidence="1">
    <location>
        <begin position="179"/>
        <end position="229"/>
    </location>
</feature>
<gene>
    <name evidence="2" type="ORF">JD844_012573</name>
</gene>
<evidence type="ECO:0000313" key="2">
    <source>
        <dbReference type="EMBL" id="KAH0630020.1"/>
    </source>
</evidence>
<comment type="caution">
    <text evidence="2">The sequence shown here is derived from an EMBL/GenBank/DDBJ whole genome shotgun (WGS) entry which is preliminary data.</text>
</comment>
<reference evidence="2 3" key="1">
    <citation type="journal article" date="2022" name="Gigascience">
        <title>A chromosome-level genome assembly and annotation of the desert horned lizard, Phrynosoma platyrhinos, provides insight into chromosomal rearrangements among reptiles.</title>
        <authorList>
            <person name="Koochekian N."/>
            <person name="Ascanio A."/>
            <person name="Farleigh K."/>
            <person name="Card D.C."/>
            <person name="Schield D.R."/>
            <person name="Castoe T.A."/>
            <person name="Jezkova T."/>
        </authorList>
    </citation>
    <scope>NUCLEOTIDE SEQUENCE [LARGE SCALE GENOMIC DNA]</scope>
    <source>
        <strain evidence="2">NK-2021</strain>
    </source>
</reference>
<sequence>MSDESISGSDPDVDPDLEQEDMEEEEEEEEEDEAMEEDNDGDDEEDLLDENGTEQTVKEETVCWAKMLLLDESQQFPDENRFDKYCEHLCKPDCCESEHEERVIGERGKKWHWDDGYMQKQLTRSALSVLEMYQVHSVTEFVLLAEGREKKNERSQLWFSYTYKSHEAVFNSDLVQHGEDGEWQRSTSTTSSQSEQAEKLLQNQHKSLASEDTKKKRAQKPSHMRRNIR</sequence>
<feature type="compositionally biased region" description="Basic residues" evidence="1">
    <location>
        <begin position="215"/>
        <end position="229"/>
    </location>
</feature>
<organism evidence="2 3">
    <name type="scientific">Phrynosoma platyrhinos</name>
    <name type="common">Desert horned lizard</name>
    <dbReference type="NCBI Taxonomy" id="52577"/>
    <lineage>
        <taxon>Eukaryota</taxon>
        <taxon>Metazoa</taxon>
        <taxon>Chordata</taxon>
        <taxon>Craniata</taxon>
        <taxon>Vertebrata</taxon>
        <taxon>Euteleostomi</taxon>
        <taxon>Lepidosauria</taxon>
        <taxon>Squamata</taxon>
        <taxon>Bifurcata</taxon>
        <taxon>Unidentata</taxon>
        <taxon>Episquamata</taxon>
        <taxon>Toxicofera</taxon>
        <taxon>Iguania</taxon>
        <taxon>Phrynosomatidae</taxon>
        <taxon>Phrynosomatinae</taxon>
        <taxon>Phrynosoma</taxon>
    </lineage>
</organism>
<feature type="region of interest" description="Disordered" evidence="1">
    <location>
        <begin position="1"/>
        <end position="56"/>
    </location>
</feature>
<proteinExistence type="predicted"/>
<feature type="compositionally biased region" description="Acidic residues" evidence="1">
    <location>
        <begin position="11"/>
        <end position="52"/>
    </location>
</feature>
<protein>
    <submittedName>
        <fullName evidence="2">Uncharacterized protein</fullName>
    </submittedName>
</protein>
<dbReference type="Proteomes" id="UP000826234">
    <property type="component" value="Unassembled WGS sequence"/>
</dbReference>
<accession>A0ABQ7TKP5</accession>
<evidence type="ECO:0000313" key="3">
    <source>
        <dbReference type="Proteomes" id="UP000826234"/>
    </source>
</evidence>
<evidence type="ECO:0000256" key="1">
    <source>
        <dbReference type="SAM" id="MobiDB-lite"/>
    </source>
</evidence>
<dbReference type="EMBL" id="JAIPUX010000439">
    <property type="protein sequence ID" value="KAH0630020.1"/>
    <property type="molecule type" value="Genomic_DNA"/>
</dbReference>